<feature type="compositionally biased region" description="Pro residues" evidence="2">
    <location>
        <begin position="255"/>
        <end position="274"/>
    </location>
</feature>
<keyword evidence="4" id="KW-1185">Reference proteome</keyword>
<accession>A0ABX1V7I7</accession>
<dbReference type="Proteomes" id="UP000609651">
    <property type="component" value="Unassembled WGS sequence"/>
</dbReference>
<comment type="caution">
    <text evidence="3">The sequence shown here is derived from an EMBL/GenBank/DDBJ whole genome shotgun (WGS) entry which is preliminary data.</text>
</comment>
<dbReference type="EMBL" id="WTPX01000002">
    <property type="protein sequence ID" value="NNJ24026.1"/>
    <property type="molecule type" value="Genomic_DNA"/>
</dbReference>
<reference evidence="3 4" key="1">
    <citation type="journal article" date="2020" name="Syst. Appl. Microbiol.">
        <title>Alienimonas chondri sp. nov., a novel planctomycete isolated from the biofilm of the red alga Chondrus crispus.</title>
        <authorList>
            <person name="Vitorino I."/>
            <person name="Albuquerque L."/>
            <person name="Wiegand S."/>
            <person name="Kallscheuer N."/>
            <person name="da Costa M.S."/>
            <person name="Lobo-da-Cunha A."/>
            <person name="Jogler C."/>
            <person name="Lage O.M."/>
        </authorList>
    </citation>
    <scope>NUCLEOTIDE SEQUENCE [LARGE SCALE GENOMIC DNA]</scope>
    <source>
        <strain evidence="3 4">LzC2</strain>
    </source>
</reference>
<evidence type="ECO:0000313" key="4">
    <source>
        <dbReference type="Proteomes" id="UP000609651"/>
    </source>
</evidence>
<keyword evidence="1" id="KW-0175">Coiled coil</keyword>
<feature type="region of interest" description="Disordered" evidence="2">
    <location>
        <begin position="251"/>
        <end position="275"/>
    </location>
</feature>
<name>A0ABX1V7I7_9PLAN</name>
<evidence type="ECO:0000313" key="3">
    <source>
        <dbReference type="EMBL" id="NNJ24026.1"/>
    </source>
</evidence>
<proteinExistence type="predicted"/>
<feature type="coiled-coil region" evidence="1">
    <location>
        <begin position="157"/>
        <end position="191"/>
    </location>
</feature>
<sequence length="429" mass="46884">MAGSNLKETIDSAAIDKKYSDADEKDSDAIHRRFDPWANRIEQLENAGRIKRGTAAEYRRRLEKFIETRRKHREKLRQKEQLRVARDNRKQRIGLITGRENAAAERGDFEGAVGHAKARGQEYLNAANRAASDGRIAEARKLSALYDQTGADVQKWRQKAKEAAQAEKKELEGHREELTRIKEKLQGVKEAAAALEIITPEHVTQARELAKSLAESARAIQAMGGAAVAVPNADGLVPGNGEAAPVVEPVLAPRPNRPIPEGVQPPPRPAPPEGPVHHNPFFEAAEERRRMVAERVAARKEAKEEAMREAAEERRLRAESIKEKVEARERRALELEGLRSDRLEAIRGREPGPRVDAPAAPRVAAPVPNPGKPGVIPQGGKGAVGGAVTTNTMNDNSTTVSVGRVVVNKDMKIGDLGKSKAAAIRMGRG</sequence>
<feature type="region of interest" description="Disordered" evidence="2">
    <location>
        <begin position="1"/>
        <end position="27"/>
    </location>
</feature>
<protein>
    <submittedName>
        <fullName evidence="3">Uncharacterized protein</fullName>
    </submittedName>
</protein>
<evidence type="ECO:0000256" key="1">
    <source>
        <dbReference type="SAM" id="Coils"/>
    </source>
</evidence>
<feature type="coiled-coil region" evidence="1">
    <location>
        <begin position="293"/>
        <end position="328"/>
    </location>
</feature>
<feature type="region of interest" description="Disordered" evidence="2">
    <location>
        <begin position="349"/>
        <end position="380"/>
    </location>
</feature>
<gene>
    <name evidence="3" type="ORF">LzC2_00730</name>
</gene>
<feature type="coiled-coil region" evidence="1">
    <location>
        <begin position="55"/>
        <end position="82"/>
    </location>
</feature>
<feature type="compositionally biased region" description="Basic and acidic residues" evidence="2">
    <location>
        <begin position="8"/>
        <end position="27"/>
    </location>
</feature>
<evidence type="ECO:0000256" key="2">
    <source>
        <dbReference type="SAM" id="MobiDB-lite"/>
    </source>
</evidence>
<organism evidence="3 4">
    <name type="scientific">Alienimonas chondri</name>
    <dbReference type="NCBI Taxonomy" id="2681879"/>
    <lineage>
        <taxon>Bacteria</taxon>
        <taxon>Pseudomonadati</taxon>
        <taxon>Planctomycetota</taxon>
        <taxon>Planctomycetia</taxon>
        <taxon>Planctomycetales</taxon>
        <taxon>Planctomycetaceae</taxon>
        <taxon>Alienimonas</taxon>
    </lineage>
</organism>
<feature type="compositionally biased region" description="Low complexity" evidence="2">
    <location>
        <begin position="354"/>
        <end position="366"/>
    </location>
</feature>